<dbReference type="InterPro" id="IPR036390">
    <property type="entry name" value="WH_DNA-bd_sf"/>
</dbReference>
<dbReference type="Pfam" id="PF12802">
    <property type="entry name" value="MarR_2"/>
    <property type="match status" value="1"/>
</dbReference>
<proteinExistence type="predicted"/>
<dbReference type="SMART" id="SM00347">
    <property type="entry name" value="HTH_MARR"/>
    <property type="match status" value="1"/>
</dbReference>
<reference evidence="6" key="1">
    <citation type="journal article" date="2021" name="ISME J.">
        <title>Evolutionary origin and ecological implication of a unique nif island in free-living Bradyrhizobium lineages.</title>
        <authorList>
            <person name="Tao J."/>
        </authorList>
    </citation>
    <scope>NUCLEOTIDE SEQUENCE [LARGE SCALE GENOMIC DNA]</scope>
    <source>
        <strain evidence="6">SZCCT0434</strain>
    </source>
</reference>
<protein>
    <submittedName>
        <fullName evidence="5">Winged helix-turn-helix transcriptional regulator</fullName>
    </submittedName>
</protein>
<sequence>MTTTEPTRCNLTALRKATRRVSQLYDALLAPSGLRGTQRGILVHVARSGAPTMSELAAALVLDRTALNHNLKPLQRDGLVTVTVDKDDRRSRLVRLTKRGEARLAETRTAWQQAQERFETAFGAKQAADLRQTLELVASLEFGEAPVPSRALK</sequence>
<dbReference type="RefSeq" id="WP_212396957.1">
    <property type="nucleotide sequence ID" value="NZ_JAFCJH010000026.1"/>
</dbReference>
<accession>A0ABS5FP05</accession>
<keyword evidence="6" id="KW-1185">Reference proteome</keyword>
<dbReference type="PROSITE" id="PS50995">
    <property type="entry name" value="HTH_MARR_2"/>
    <property type="match status" value="1"/>
</dbReference>
<dbReference type="PRINTS" id="PR00598">
    <property type="entry name" value="HTHMARR"/>
</dbReference>
<evidence type="ECO:0000256" key="1">
    <source>
        <dbReference type="ARBA" id="ARBA00023015"/>
    </source>
</evidence>
<keyword evidence="3" id="KW-0804">Transcription</keyword>
<comment type="caution">
    <text evidence="5">The sequence shown here is derived from an EMBL/GenBank/DDBJ whole genome shotgun (WGS) entry which is preliminary data.</text>
</comment>
<evidence type="ECO:0000256" key="2">
    <source>
        <dbReference type="ARBA" id="ARBA00023125"/>
    </source>
</evidence>
<gene>
    <name evidence="5" type="ORF">JQ615_23640</name>
</gene>
<evidence type="ECO:0000313" key="5">
    <source>
        <dbReference type="EMBL" id="MBR0798384.1"/>
    </source>
</evidence>
<dbReference type="Proteomes" id="UP001315278">
    <property type="component" value="Unassembled WGS sequence"/>
</dbReference>
<organism evidence="5 6">
    <name type="scientific">Bradyrhizobium jicamae</name>
    <dbReference type="NCBI Taxonomy" id="280332"/>
    <lineage>
        <taxon>Bacteria</taxon>
        <taxon>Pseudomonadati</taxon>
        <taxon>Pseudomonadota</taxon>
        <taxon>Alphaproteobacteria</taxon>
        <taxon>Hyphomicrobiales</taxon>
        <taxon>Nitrobacteraceae</taxon>
        <taxon>Bradyrhizobium</taxon>
    </lineage>
</organism>
<feature type="domain" description="HTH marR-type" evidence="4">
    <location>
        <begin position="7"/>
        <end position="139"/>
    </location>
</feature>
<name>A0ABS5FP05_9BRAD</name>
<dbReference type="PANTHER" id="PTHR42756:SF1">
    <property type="entry name" value="TRANSCRIPTIONAL REPRESSOR OF EMRAB OPERON"/>
    <property type="match status" value="1"/>
</dbReference>
<dbReference type="SUPFAM" id="SSF46785">
    <property type="entry name" value="Winged helix' DNA-binding domain"/>
    <property type="match status" value="1"/>
</dbReference>
<dbReference type="Gene3D" id="1.10.10.10">
    <property type="entry name" value="Winged helix-like DNA-binding domain superfamily/Winged helix DNA-binding domain"/>
    <property type="match status" value="1"/>
</dbReference>
<dbReference type="InterPro" id="IPR000835">
    <property type="entry name" value="HTH_MarR-typ"/>
</dbReference>
<evidence type="ECO:0000256" key="3">
    <source>
        <dbReference type="ARBA" id="ARBA00023163"/>
    </source>
</evidence>
<keyword evidence="2" id="KW-0238">DNA-binding</keyword>
<dbReference type="EMBL" id="JAFCJH010000026">
    <property type="protein sequence ID" value="MBR0798384.1"/>
    <property type="molecule type" value="Genomic_DNA"/>
</dbReference>
<evidence type="ECO:0000313" key="6">
    <source>
        <dbReference type="Proteomes" id="UP001315278"/>
    </source>
</evidence>
<dbReference type="PANTHER" id="PTHR42756">
    <property type="entry name" value="TRANSCRIPTIONAL REGULATOR, MARR"/>
    <property type="match status" value="1"/>
</dbReference>
<keyword evidence="1" id="KW-0805">Transcription regulation</keyword>
<dbReference type="InterPro" id="IPR036388">
    <property type="entry name" value="WH-like_DNA-bd_sf"/>
</dbReference>
<evidence type="ECO:0000259" key="4">
    <source>
        <dbReference type="PROSITE" id="PS50995"/>
    </source>
</evidence>